<gene>
    <name evidence="1" type="ORF">F889_00078</name>
</gene>
<dbReference type="OrthoDB" id="9177936at2"/>
<name>N9RCD6_9GAMM</name>
<dbReference type="Gene3D" id="3.90.1480.10">
    <property type="entry name" value="Alpha-2,3-sialyltransferase"/>
    <property type="match status" value="1"/>
</dbReference>
<evidence type="ECO:0000313" key="1">
    <source>
        <dbReference type="EMBL" id="ENX36827.1"/>
    </source>
</evidence>
<accession>N9RCD6</accession>
<dbReference type="EMBL" id="APRZ01000002">
    <property type="protein sequence ID" value="ENX36827.1"/>
    <property type="molecule type" value="Genomic_DNA"/>
</dbReference>
<organism evidence="1 2">
    <name type="scientific">Acinetobacter colistiniresistens</name>
    <dbReference type="NCBI Taxonomy" id="280145"/>
    <lineage>
        <taxon>Bacteria</taxon>
        <taxon>Pseudomonadati</taxon>
        <taxon>Pseudomonadota</taxon>
        <taxon>Gammaproteobacteria</taxon>
        <taxon>Moraxellales</taxon>
        <taxon>Moraxellaceae</taxon>
        <taxon>Acinetobacter</taxon>
    </lineage>
</organism>
<dbReference type="HOGENOM" id="CLU_080127_0_0_6"/>
<dbReference type="RefSeq" id="WP_005269234.1">
    <property type="nucleotide sequence ID" value="NZ_KB850193.1"/>
</dbReference>
<evidence type="ECO:0000313" key="2">
    <source>
        <dbReference type="Proteomes" id="UP000013009"/>
    </source>
</evidence>
<proteinExistence type="predicted"/>
<dbReference type="PATRIC" id="fig|1217695.3.peg.72"/>
<dbReference type="AlphaFoldDB" id="N9RCD6"/>
<evidence type="ECO:0008006" key="3">
    <source>
        <dbReference type="Google" id="ProtNLM"/>
    </source>
</evidence>
<keyword evidence="2" id="KW-1185">Reference proteome</keyword>
<protein>
    <recommendedName>
        <fullName evidence="3">Lipopolysaccharide biosynthesis protein</fullName>
    </recommendedName>
</protein>
<comment type="caution">
    <text evidence="1">The sequence shown here is derived from an EMBL/GenBank/DDBJ whole genome shotgun (WGS) entry which is preliminary data.</text>
</comment>
<reference evidence="1 2" key="1">
    <citation type="submission" date="2013-02" db="EMBL/GenBank/DDBJ databases">
        <title>The Genome Sequence of Acinetobacter sp. NIPH 1859.</title>
        <authorList>
            <consortium name="The Broad Institute Genome Sequencing Platform"/>
            <consortium name="The Broad Institute Genome Sequencing Center for Infectious Disease"/>
            <person name="Cerqueira G."/>
            <person name="Feldgarden M."/>
            <person name="Courvalin P."/>
            <person name="Perichon B."/>
            <person name="Grillot-Courvalin C."/>
            <person name="Clermont D."/>
            <person name="Rocha E."/>
            <person name="Yoon E.-J."/>
            <person name="Nemec A."/>
            <person name="Walker B."/>
            <person name="Young S.K."/>
            <person name="Zeng Q."/>
            <person name="Gargeya S."/>
            <person name="Fitzgerald M."/>
            <person name="Haas B."/>
            <person name="Abouelleil A."/>
            <person name="Alvarado L."/>
            <person name="Arachchi H.M."/>
            <person name="Berlin A.M."/>
            <person name="Chapman S.B."/>
            <person name="Dewar J."/>
            <person name="Goldberg J."/>
            <person name="Griggs A."/>
            <person name="Gujja S."/>
            <person name="Hansen M."/>
            <person name="Howarth C."/>
            <person name="Imamovic A."/>
            <person name="Larimer J."/>
            <person name="McCowan C."/>
            <person name="Murphy C."/>
            <person name="Neiman D."/>
            <person name="Pearson M."/>
            <person name="Priest M."/>
            <person name="Roberts A."/>
            <person name="Saif S."/>
            <person name="Shea T."/>
            <person name="Sisk P."/>
            <person name="Sykes S."/>
            <person name="Wortman J."/>
            <person name="Nusbaum C."/>
            <person name="Birren B."/>
        </authorList>
    </citation>
    <scope>NUCLEOTIDE SEQUENCE [LARGE SCALE GENOMIC DNA]</scope>
    <source>
        <strain evidence="1 2">NIPH 1859</strain>
    </source>
</reference>
<dbReference type="Proteomes" id="UP000013009">
    <property type="component" value="Unassembled WGS sequence"/>
</dbReference>
<sequence>MIQFFSGSISRSIYKIIYKIFFPKASKHNRRYWPLYLVERDQSNRIEKIYYKKQLVSNNLQPQPISNKKCMLVATGPSIQQLDTQLLQLPNIDYIGMNGAIALDSVKFSSYVIIDHNFIDCRFDLVEKVLKTNCTFFTTPRCLDMILRKVTYDEIHCQIKTIETITDGIVETFLGQAKSFDQNEADFFIYNQFGFSTDIYKGGFDYFTVAYVALQIAYTLNYNEIYLAGLDMNNLSQPRFYENTDCQQPTTLNHHLDDVFQAFDTAAQLFKEKGIRVLNLSQTSAVQAFEKITPDTISD</sequence>